<dbReference type="Pfam" id="PF00226">
    <property type="entry name" value="DnaJ"/>
    <property type="match status" value="1"/>
</dbReference>
<keyword evidence="4" id="KW-1185">Reference proteome</keyword>
<dbReference type="GO" id="GO:0005634">
    <property type="term" value="C:nucleus"/>
    <property type="evidence" value="ECO:0007669"/>
    <property type="project" value="TreeGrafter"/>
</dbReference>
<feature type="compositionally biased region" description="Basic and acidic residues" evidence="1">
    <location>
        <begin position="344"/>
        <end position="364"/>
    </location>
</feature>
<feature type="compositionally biased region" description="Basic and acidic residues" evidence="1">
    <location>
        <begin position="427"/>
        <end position="437"/>
    </location>
</feature>
<feature type="compositionally biased region" description="Basic and acidic residues" evidence="1">
    <location>
        <begin position="393"/>
        <end position="417"/>
    </location>
</feature>
<feature type="region of interest" description="Disordered" evidence="1">
    <location>
        <begin position="325"/>
        <end position="442"/>
    </location>
</feature>
<dbReference type="GO" id="GO:0031072">
    <property type="term" value="F:heat shock protein binding"/>
    <property type="evidence" value="ECO:0007669"/>
    <property type="project" value="TreeGrafter"/>
</dbReference>
<gene>
    <name evidence="3" type="ORF">W97_05773</name>
</gene>
<feature type="compositionally biased region" description="Basic and acidic residues" evidence="1">
    <location>
        <begin position="48"/>
        <end position="81"/>
    </location>
</feature>
<name>R7YXE8_CONA1</name>
<dbReference type="STRING" id="1168221.R7YXE8"/>
<dbReference type="PANTHER" id="PTHR44144:SF1">
    <property type="entry name" value="DNAJ HOMOLOG SUBFAMILY C MEMBER 9"/>
    <property type="match status" value="1"/>
</dbReference>
<dbReference type="Proteomes" id="UP000016924">
    <property type="component" value="Unassembled WGS sequence"/>
</dbReference>
<dbReference type="SMART" id="SM00271">
    <property type="entry name" value="DnaJ"/>
    <property type="match status" value="1"/>
</dbReference>
<evidence type="ECO:0000313" key="4">
    <source>
        <dbReference type="Proteomes" id="UP000016924"/>
    </source>
</evidence>
<dbReference type="InterPro" id="IPR036869">
    <property type="entry name" value="J_dom_sf"/>
</dbReference>
<organism evidence="3 4">
    <name type="scientific">Coniosporium apollinis (strain CBS 100218)</name>
    <name type="common">Rock-inhabiting black yeast</name>
    <dbReference type="NCBI Taxonomy" id="1168221"/>
    <lineage>
        <taxon>Eukaryota</taxon>
        <taxon>Fungi</taxon>
        <taxon>Dikarya</taxon>
        <taxon>Ascomycota</taxon>
        <taxon>Pezizomycotina</taxon>
        <taxon>Dothideomycetes</taxon>
        <taxon>Dothideomycetes incertae sedis</taxon>
        <taxon>Coniosporium</taxon>
    </lineage>
</organism>
<dbReference type="OrthoDB" id="3946412at2759"/>
<feature type="region of interest" description="Disordered" evidence="1">
    <location>
        <begin position="40"/>
        <end position="89"/>
    </location>
</feature>
<dbReference type="Gene3D" id="1.10.287.110">
    <property type="entry name" value="DnaJ domain"/>
    <property type="match status" value="1"/>
</dbReference>
<dbReference type="EMBL" id="JH767581">
    <property type="protein sequence ID" value="EON66528.1"/>
    <property type="molecule type" value="Genomic_DNA"/>
</dbReference>
<dbReference type="PRINTS" id="PR00625">
    <property type="entry name" value="JDOMAIN"/>
</dbReference>
<dbReference type="PANTHER" id="PTHR44144">
    <property type="entry name" value="DNAJ HOMOLOG SUBFAMILY C MEMBER 9"/>
    <property type="match status" value="1"/>
</dbReference>
<dbReference type="GeneID" id="19903084"/>
<reference evidence="4" key="1">
    <citation type="submission" date="2012-06" db="EMBL/GenBank/DDBJ databases">
        <title>The genome sequence of Coniosporium apollinis CBS 100218.</title>
        <authorList>
            <consortium name="The Broad Institute Genome Sequencing Platform"/>
            <person name="Cuomo C."/>
            <person name="Gorbushina A."/>
            <person name="Noack S."/>
            <person name="Walker B."/>
            <person name="Young S.K."/>
            <person name="Zeng Q."/>
            <person name="Gargeya S."/>
            <person name="Fitzgerald M."/>
            <person name="Haas B."/>
            <person name="Abouelleil A."/>
            <person name="Alvarado L."/>
            <person name="Arachchi H.M."/>
            <person name="Berlin A.M."/>
            <person name="Chapman S.B."/>
            <person name="Goldberg J."/>
            <person name="Griggs A."/>
            <person name="Gujja S."/>
            <person name="Hansen M."/>
            <person name="Howarth C."/>
            <person name="Imamovic A."/>
            <person name="Larimer J."/>
            <person name="McCowan C."/>
            <person name="Montmayeur A."/>
            <person name="Murphy C."/>
            <person name="Neiman D."/>
            <person name="Pearson M."/>
            <person name="Priest M."/>
            <person name="Roberts A."/>
            <person name="Saif S."/>
            <person name="Shea T."/>
            <person name="Sisk P."/>
            <person name="Sykes S."/>
            <person name="Wortman J."/>
            <person name="Nusbaum C."/>
            <person name="Birren B."/>
        </authorList>
    </citation>
    <scope>NUCLEOTIDE SEQUENCE [LARGE SCALE GENOMIC DNA]</scope>
    <source>
        <strain evidence="4">CBS 100218</strain>
    </source>
</reference>
<dbReference type="eggNOG" id="KOG0713">
    <property type="taxonomic scope" value="Eukaryota"/>
</dbReference>
<evidence type="ECO:0000313" key="3">
    <source>
        <dbReference type="EMBL" id="EON66528.1"/>
    </source>
</evidence>
<proteinExistence type="predicted"/>
<feature type="compositionally biased region" description="Gly residues" evidence="1">
    <location>
        <begin position="328"/>
        <end position="342"/>
    </location>
</feature>
<dbReference type="SUPFAM" id="SSF46565">
    <property type="entry name" value="Chaperone J-domain"/>
    <property type="match status" value="1"/>
</dbReference>
<protein>
    <recommendedName>
        <fullName evidence="2">J domain-containing protein</fullName>
    </recommendedName>
</protein>
<dbReference type="RefSeq" id="XP_007781845.1">
    <property type="nucleotide sequence ID" value="XM_007783655.1"/>
</dbReference>
<dbReference type="CDD" id="cd06257">
    <property type="entry name" value="DnaJ"/>
    <property type="match status" value="1"/>
</dbReference>
<accession>R7YXE8</accession>
<evidence type="ECO:0000256" key="1">
    <source>
        <dbReference type="SAM" id="MobiDB-lite"/>
    </source>
</evidence>
<dbReference type="InterPro" id="IPR052594">
    <property type="entry name" value="J_domain-containing_protein"/>
</dbReference>
<dbReference type="GO" id="GO:0005737">
    <property type="term" value="C:cytoplasm"/>
    <property type="evidence" value="ECO:0007669"/>
    <property type="project" value="TreeGrafter"/>
</dbReference>
<feature type="compositionally biased region" description="Gly residues" evidence="1">
    <location>
        <begin position="376"/>
        <end position="392"/>
    </location>
</feature>
<dbReference type="HOGENOM" id="CLU_538619_0_0_1"/>
<sequence length="506" mass="56958">MYPFGPDFGFGRRRPRNGPIFFDEDVEEMYCAHQHRQYANAQQAHAQFGDRHGRRGRNERFDPRQPERGRPFHHPMDRETNARASASGGTGYAACTQEQIDVLQKSILDLHEGFRTFPPPVQMRQAISGFQALHSVQRTEAAAAALRRIKALVIRTNLGRDVVFKCFNDFDKALFGGVLRNRILLRWKHPPTPDAEYSDMLARSRLHPRQERVIILLNSGKLSGSSKELWGALLHELVHAYLEILTGQGLSDRCQAQPTRHPRVYWNMLDMIDYALGGVIQLNAFDREQINHLRHEREERERHAQERARPRAHFFGARDFDNDFQAGDGVGAGGDFGGGPGHGFPHDHHERAFPQEHAGGHDWFDEAGTDEQPGEGFPGAGFDGGLGGGDGGAQERGRREEARREGNAREDDAREGGARAAPNQGAEEEKAPDDVDPYKTLGIGKNAGLAEIKKAYQELSLRNHPDKVKAEDREAANERMQIINLAKEILSDPEKRSRFDRTGTWK</sequence>
<feature type="domain" description="J" evidence="2">
    <location>
        <begin position="436"/>
        <end position="503"/>
    </location>
</feature>
<dbReference type="PROSITE" id="PS50076">
    <property type="entry name" value="DNAJ_2"/>
    <property type="match status" value="1"/>
</dbReference>
<evidence type="ECO:0000259" key="2">
    <source>
        <dbReference type="PROSITE" id="PS50076"/>
    </source>
</evidence>
<dbReference type="AlphaFoldDB" id="R7YXE8"/>
<dbReference type="InterPro" id="IPR001623">
    <property type="entry name" value="DnaJ_domain"/>
</dbReference>